<dbReference type="InterPro" id="IPR023296">
    <property type="entry name" value="Glyco_hydro_beta-prop_sf"/>
</dbReference>
<evidence type="ECO:0000256" key="1">
    <source>
        <dbReference type="ARBA" id="ARBA00009865"/>
    </source>
</evidence>
<dbReference type="CDD" id="cd08999">
    <property type="entry name" value="GH43_ABN-like"/>
    <property type="match status" value="1"/>
</dbReference>
<dbReference type="PANTHER" id="PTHR42812:SF5">
    <property type="entry name" value="ENDO-ARABINASE"/>
    <property type="match status" value="1"/>
</dbReference>
<gene>
    <name evidence="6" type="ORF">AHMF7605_03975</name>
</gene>
<dbReference type="OrthoDB" id="3308423at2"/>
<evidence type="ECO:0000256" key="2">
    <source>
        <dbReference type="ARBA" id="ARBA00022801"/>
    </source>
</evidence>
<evidence type="ECO:0000256" key="5">
    <source>
        <dbReference type="RuleBase" id="RU361187"/>
    </source>
</evidence>
<dbReference type="GO" id="GO:0005975">
    <property type="term" value="P:carbohydrate metabolic process"/>
    <property type="evidence" value="ECO:0007669"/>
    <property type="project" value="InterPro"/>
</dbReference>
<keyword evidence="2 5" id="KW-0378">Hydrolase</keyword>
<dbReference type="Gene3D" id="2.115.10.20">
    <property type="entry name" value="Glycosyl hydrolase domain, family 43"/>
    <property type="match status" value="1"/>
</dbReference>
<evidence type="ECO:0000256" key="3">
    <source>
        <dbReference type="ARBA" id="ARBA00023295"/>
    </source>
</evidence>
<dbReference type="Proteomes" id="UP000240357">
    <property type="component" value="Unassembled WGS sequence"/>
</dbReference>
<protein>
    <submittedName>
        <fullName evidence="6">Glycoside hydrolase family 43</fullName>
    </submittedName>
</protein>
<keyword evidence="3 5" id="KW-0326">Glycosidase</keyword>
<proteinExistence type="inferred from homology"/>
<dbReference type="PANTHER" id="PTHR42812">
    <property type="entry name" value="BETA-XYLOSIDASE"/>
    <property type="match status" value="1"/>
</dbReference>
<dbReference type="GO" id="GO:0004553">
    <property type="term" value="F:hydrolase activity, hydrolyzing O-glycosyl compounds"/>
    <property type="evidence" value="ECO:0007669"/>
    <property type="project" value="InterPro"/>
</dbReference>
<keyword evidence="7" id="KW-1185">Reference proteome</keyword>
<evidence type="ECO:0000256" key="4">
    <source>
        <dbReference type="PIRSR" id="PIRSR606710-2"/>
    </source>
</evidence>
<dbReference type="SUPFAM" id="SSF75005">
    <property type="entry name" value="Arabinanase/levansucrase/invertase"/>
    <property type="match status" value="1"/>
</dbReference>
<feature type="site" description="Important for catalytic activity, responsible for pKa modulation of the active site Glu and correct orientation of both the proton donor and substrate" evidence="4">
    <location>
        <position position="127"/>
    </location>
</feature>
<name>A0A2T2YNS7_9BACT</name>
<dbReference type="InterPro" id="IPR006710">
    <property type="entry name" value="Glyco_hydro_43"/>
</dbReference>
<evidence type="ECO:0000313" key="6">
    <source>
        <dbReference type="EMBL" id="PSR57165.1"/>
    </source>
</evidence>
<comment type="similarity">
    <text evidence="1 5">Belongs to the glycosyl hydrolase 43 family.</text>
</comment>
<organism evidence="6 7">
    <name type="scientific">Adhaeribacter arboris</name>
    <dbReference type="NCBI Taxonomy" id="2072846"/>
    <lineage>
        <taxon>Bacteria</taxon>
        <taxon>Pseudomonadati</taxon>
        <taxon>Bacteroidota</taxon>
        <taxon>Cytophagia</taxon>
        <taxon>Cytophagales</taxon>
        <taxon>Hymenobacteraceae</taxon>
        <taxon>Adhaeribacter</taxon>
    </lineage>
</organism>
<dbReference type="AlphaFoldDB" id="A0A2T2YNS7"/>
<comment type="caution">
    <text evidence="6">The sequence shown here is derived from an EMBL/GenBank/DDBJ whole genome shotgun (WGS) entry which is preliminary data.</text>
</comment>
<dbReference type="EMBL" id="PYFT01000001">
    <property type="protein sequence ID" value="PSR57165.1"/>
    <property type="molecule type" value="Genomic_DNA"/>
</dbReference>
<accession>A0A2T2YNS7</accession>
<evidence type="ECO:0000313" key="7">
    <source>
        <dbReference type="Proteomes" id="UP000240357"/>
    </source>
</evidence>
<reference evidence="6 7" key="1">
    <citation type="submission" date="2018-03" db="EMBL/GenBank/DDBJ databases">
        <title>Adhaeribacter sp. HMF7605 Genome sequencing and assembly.</title>
        <authorList>
            <person name="Kang H."/>
            <person name="Kang J."/>
            <person name="Cha I."/>
            <person name="Kim H."/>
            <person name="Joh K."/>
        </authorList>
    </citation>
    <scope>NUCLEOTIDE SEQUENCE [LARGE SCALE GENOMIC DNA]</scope>
    <source>
        <strain evidence="6 7">HMF7605</strain>
    </source>
</reference>
<dbReference type="InterPro" id="IPR051795">
    <property type="entry name" value="Glycosyl_Hydrlase_43"/>
</dbReference>
<sequence length="382" mass="43804">MLYGFGDPAVIRVPEQSNPAEALYYLLSTSNDAPHAFPIIRSRNLLDWEFVDFVFPEDQKPNWAANDELVSDYWAPEMHHISGKFHVYFVARDKETRELCIGVAKSSLPEGPFVADAKPVIKGNVIDPHVFVQDDGTAFLFWKEDNNDVWPGKLISFLQEYPLFIPALFEEKEDQITASFIASLWPWVRKLEPMERFLFNQVFIEAVIARYLFFYDRLTVLRANQSEPIQEQIQTIQQFMKTPMFAQPLSSDGSSRVGERTKIIENDLAWEAHLVEGMWVTKHQNKFYLFYAGNDFSTDQYGIGVAIADSLLGPYRKMPQPFLQSTTEWWAPGHPSVVLAPDGKPHLFLHAYFPEKAGYKQFRALLSVPIIFEGNRVVLGAV</sequence>
<dbReference type="Pfam" id="PF04616">
    <property type="entry name" value="Glyco_hydro_43"/>
    <property type="match status" value="2"/>
</dbReference>